<dbReference type="HOGENOM" id="CLU_1637130_0_0_1"/>
<gene>
    <name evidence="1" type="ORF">DAPPUDRAFT_103243</name>
</gene>
<proteinExistence type="predicted"/>
<dbReference type="AlphaFoldDB" id="E9GIR6"/>
<evidence type="ECO:0000313" key="2">
    <source>
        <dbReference type="Proteomes" id="UP000000305"/>
    </source>
</evidence>
<keyword evidence="2" id="KW-1185">Reference proteome</keyword>
<dbReference type="Proteomes" id="UP000000305">
    <property type="component" value="Unassembled WGS sequence"/>
</dbReference>
<dbReference type="PhylomeDB" id="E9GIR6"/>
<dbReference type="InParanoid" id="E9GIR6"/>
<sequence length="162" mass="17852">MTEGLPPTFCYILIFQTYAHPASVLLMLQNNFSCFTGELDHFSCCDTPAVTHHGIMPRKCRWNVEKMEFRDSSSTRIIATGTETQTRHPLNPLSATPLFSPSSLARASKRPPIAVHSIFSCNRVSPDLSAMASPSLVTDPSDVARRVVEKQPTGCMAWQPTG</sequence>
<evidence type="ECO:0000313" key="1">
    <source>
        <dbReference type="EMBL" id="EFX80710.1"/>
    </source>
</evidence>
<protein>
    <submittedName>
        <fullName evidence="1">Uncharacterized protein</fullName>
    </submittedName>
</protein>
<organism evidence="1 2">
    <name type="scientific">Daphnia pulex</name>
    <name type="common">Water flea</name>
    <dbReference type="NCBI Taxonomy" id="6669"/>
    <lineage>
        <taxon>Eukaryota</taxon>
        <taxon>Metazoa</taxon>
        <taxon>Ecdysozoa</taxon>
        <taxon>Arthropoda</taxon>
        <taxon>Crustacea</taxon>
        <taxon>Branchiopoda</taxon>
        <taxon>Diplostraca</taxon>
        <taxon>Cladocera</taxon>
        <taxon>Anomopoda</taxon>
        <taxon>Daphniidae</taxon>
        <taxon>Daphnia</taxon>
    </lineage>
</organism>
<dbReference type="EMBL" id="GL732546">
    <property type="protein sequence ID" value="EFX80710.1"/>
    <property type="molecule type" value="Genomic_DNA"/>
</dbReference>
<name>E9GIR6_DAPPU</name>
<accession>E9GIR6</accession>
<reference evidence="1 2" key="1">
    <citation type="journal article" date="2011" name="Science">
        <title>The ecoresponsive genome of Daphnia pulex.</title>
        <authorList>
            <person name="Colbourne J.K."/>
            <person name="Pfrender M.E."/>
            <person name="Gilbert D."/>
            <person name="Thomas W.K."/>
            <person name="Tucker A."/>
            <person name="Oakley T.H."/>
            <person name="Tokishita S."/>
            <person name="Aerts A."/>
            <person name="Arnold G.J."/>
            <person name="Basu M.K."/>
            <person name="Bauer D.J."/>
            <person name="Caceres C.E."/>
            <person name="Carmel L."/>
            <person name="Casola C."/>
            <person name="Choi J.H."/>
            <person name="Detter J.C."/>
            <person name="Dong Q."/>
            <person name="Dusheyko S."/>
            <person name="Eads B.D."/>
            <person name="Frohlich T."/>
            <person name="Geiler-Samerotte K.A."/>
            <person name="Gerlach D."/>
            <person name="Hatcher P."/>
            <person name="Jogdeo S."/>
            <person name="Krijgsveld J."/>
            <person name="Kriventseva E.V."/>
            <person name="Kultz D."/>
            <person name="Laforsch C."/>
            <person name="Lindquist E."/>
            <person name="Lopez J."/>
            <person name="Manak J.R."/>
            <person name="Muller J."/>
            <person name="Pangilinan J."/>
            <person name="Patwardhan R.P."/>
            <person name="Pitluck S."/>
            <person name="Pritham E.J."/>
            <person name="Rechtsteiner A."/>
            <person name="Rho M."/>
            <person name="Rogozin I.B."/>
            <person name="Sakarya O."/>
            <person name="Salamov A."/>
            <person name="Schaack S."/>
            <person name="Shapiro H."/>
            <person name="Shiga Y."/>
            <person name="Skalitzky C."/>
            <person name="Smith Z."/>
            <person name="Souvorov A."/>
            <person name="Sung W."/>
            <person name="Tang Z."/>
            <person name="Tsuchiya D."/>
            <person name="Tu H."/>
            <person name="Vos H."/>
            <person name="Wang M."/>
            <person name="Wolf Y.I."/>
            <person name="Yamagata H."/>
            <person name="Yamada T."/>
            <person name="Ye Y."/>
            <person name="Shaw J.R."/>
            <person name="Andrews J."/>
            <person name="Crease T.J."/>
            <person name="Tang H."/>
            <person name="Lucas S.M."/>
            <person name="Robertson H.M."/>
            <person name="Bork P."/>
            <person name="Koonin E.V."/>
            <person name="Zdobnov E.M."/>
            <person name="Grigoriev I.V."/>
            <person name="Lynch M."/>
            <person name="Boore J.L."/>
        </authorList>
    </citation>
    <scope>NUCLEOTIDE SEQUENCE [LARGE SCALE GENOMIC DNA]</scope>
</reference>
<dbReference type="KEGG" id="dpx:DAPPUDRAFT_103243"/>